<dbReference type="EMBL" id="PUHQ01000007">
    <property type="protein sequence ID" value="KAG0665841.1"/>
    <property type="molecule type" value="Genomic_DNA"/>
</dbReference>
<dbReference type="Proteomes" id="UP000777482">
    <property type="component" value="Unassembled WGS sequence"/>
</dbReference>
<dbReference type="SUPFAM" id="SSF51905">
    <property type="entry name" value="FAD/NAD(P)-binding domain"/>
    <property type="match status" value="1"/>
</dbReference>
<gene>
    <name evidence="6" type="ORF">C6P46_005935</name>
</gene>
<sequence length="511" mass="55645">MPHAIPTKRRALIIGAGASGLAAVQQALEAGLEPVCFEARSSVGGIWQFDEHAGPCEVSFDPEGSARLRVPGEGQIGVPPAPNPVYNGLRTNTPTPLMQYRGGPRFPPSVGLFCRHDEVFDYLEEFSKPLLPYIRFNTRVLSLRHTLPSDPPAATPPNETLGFGREGPPGRRKWIAFSGSTLKGASEVDSDQFDTVFIANGKYSEPYIPRIAGLSTFTGSLLHAKWYRSPEQFQHKNLLVVGSAASGSDIVREVVQHRALQRGDAMSQLPKVYQSVRESAPVESKGCEPTPTSHRGDDADIVTVAPIASVSEGTVTLIDGRSLDDIDIIMFATGYLYHYPFADTAYEPFKSFPLTRPLFSESREKTLADPAAEEVPGTRVHNLDDRLLFYVPDPTLVILTAPYLVIPFPLAQIQARLAARHFADILPAPLSFKPNPALRGADGTENGAPETRTAVSWGEPFHSDMRDRMLRETGDIGEGGSQAGGIWGPTPQSERDLVTSLPQLRKLVVGY</sequence>
<dbReference type="GO" id="GO:0050661">
    <property type="term" value="F:NADP binding"/>
    <property type="evidence" value="ECO:0007669"/>
    <property type="project" value="InterPro"/>
</dbReference>
<evidence type="ECO:0000256" key="1">
    <source>
        <dbReference type="ARBA" id="ARBA00009183"/>
    </source>
</evidence>
<evidence type="ECO:0000256" key="5">
    <source>
        <dbReference type="SAM" id="MobiDB-lite"/>
    </source>
</evidence>
<dbReference type="AlphaFoldDB" id="A0A9P6W8E4"/>
<dbReference type="PANTHER" id="PTHR23023">
    <property type="entry name" value="DIMETHYLANILINE MONOOXYGENASE"/>
    <property type="match status" value="1"/>
</dbReference>
<accession>A0A9P6W8E4</accession>
<dbReference type="GO" id="GO:0004499">
    <property type="term" value="F:N,N-dimethylaniline monooxygenase activity"/>
    <property type="evidence" value="ECO:0007669"/>
    <property type="project" value="InterPro"/>
</dbReference>
<keyword evidence="4" id="KW-0560">Oxidoreductase</keyword>
<dbReference type="GO" id="GO:0050660">
    <property type="term" value="F:flavin adenine dinucleotide binding"/>
    <property type="evidence" value="ECO:0007669"/>
    <property type="project" value="InterPro"/>
</dbReference>
<dbReference type="OrthoDB" id="66881at2759"/>
<name>A0A9P6W8E4_RHOMI</name>
<keyword evidence="7" id="KW-1185">Reference proteome</keyword>
<dbReference type="InterPro" id="IPR020946">
    <property type="entry name" value="Flavin_mOase-like"/>
</dbReference>
<dbReference type="InterPro" id="IPR036188">
    <property type="entry name" value="FAD/NAD-bd_sf"/>
</dbReference>
<keyword evidence="2" id="KW-0285">Flavoprotein</keyword>
<feature type="region of interest" description="Disordered" evidence="5">
    <location>
        <begin position="146"/>
        <end position="168"/>
    </location>
</feature>
<evidence type="ECO:0000256" key="2">
    <source>
        <dbReference type="ARBA" id="ARBA00022630"/>
    </source>
</evidence>
<comment type="similarity">
    <text evidence="1">Belongs to the FMO family.</text>
</comment>
<dbReference type="Gene3D" id="3.50.50.60">
    <property type="entry name" value="FAD/NAD(P)-binding domain"/>
    <property type="match status" value="2"/>
</dbReference>
<comment type="caution">
    <text evidence="6">The sequence shown here is derived from an EMBL/GenBank/DDBJ whole genome shotgun (WGS) entry which is preliminary data.</text>
</comment>
<dbReference type="Pfam" id="PF00743">
    <property type="entry name" value="FMO-like"/>
    <property type="match status" value="2"/>
</dbReference>
<proteinExistence type="inferred from homology"/>
<evidence type="ECO:0000313" key="6">
    <source>
        <dbReference type="EMBL" id="KAG0665841.1"/>
    </source>
</evidence>
<dbReference type="InterPro" id="IPR050346">
    <property type="entry name" value="FMO-like"/>
</dbReference>
<evidence type="ECO:0000313" key="7">
    <source>
        <dbReference type="Proteomes" id="UP000777482"/>
    </source>
</evidence>
<keyword evidence="3" id="KW-0274">FAD</keyword>
<protein>
    <submittedName>
        <fullName evidence="6">Uncharacterized protein</fullName>
    </submittedName>
</protein>
<evidence type="ECO:0000256" key="4">
    <source>
        <dbReference type="ARBA" id="ARBA00023002"/>
    </source>
</evidence>
<evidence type="ECO:0000256" key="3">
    <source>
        <dbReference type="ARBA" id="ARBA00022827"/>
    </source>
</evidence>
<reference evidence="6 7" key="1">
    <citation type="submission" date="2020-11" db="EMBL/GenBank/DDBJ databases">
        <title>Kefir isolates.</title>
        <authorList>
            <person name="Marcisauskas S."/>
            <person name="Kim Y."/>
            <person name="Blasche S."/>
        </authorList>
    </citation>
    <scope>NUCLEOTIDE SEQUENCE [LARGE SCALE GENOMIC DNA]</scope>
    <source>
        <strain evidence="6 7">KR</strain>
    </source>
</reference>
<organism evidence="6 7">
    <name type="scientific">Rhodotorula mucilaginosa</name>
    <name type="common">Yeast</name>
    <name type="synonym">Rhodotorula rubra</name>
    <dbReference type="NCBI Taxonomy" id="5537"/>
    <lineage>
        <taxon>Eukaryota</taxon>
        <taxon>Fungi</taxon>
        <taxon>Dikarya</taxon>
        <taxon>Basidiomycota</taxon>
        <taxon>Pucciniomycotina</taxon>
        <taxon>Microbotryomycetes</taxon>
        <taxon>Sporidiobolales</taxon>
        <taxon>Sporidiobolaceae</taxon>
        <taxon>Rhodotorula</taxon>
    </lineage>
</organism>